<dbReference type="PROSITE" id="PS50893">
    <property type="entry name" value="ABC_TRANSPORTER_2"/>
    <property type="match status" value="1"/>
</dbReference>
<keyword evidence="1" id="KW-0813">Transport</keyword>
<organism evidence="5 6">
    <name type="scientific">Desulfovibrio desulfuricans</name>
    <dbReference type="NCBI Taxonomy" id="876"/>
    <lineage>
        <taxon>Bacteria</taxon>
        <taxon>Pseudomonadati</taxon>
        <taxon>Thermodesulfobacteriota</taxon>
        <taxon>Desulfovibrionia</taxon>
        <taxon>Desulfovibrionales</taxon>
        <taxon>Desulfovibrionaceae</taxon>
        <taxon>Desulfovibrio</taxon>
    </lineage>
</organism>
<dbReference type="EMBL" id="CP036295">
    <property type="protein sequence ID" value="QCC86674.1"/>
    <property type="molecule type" value="Genomic_DNA"/>
</dbReference>
<dbReference type="InterPro" id="IPR003439">
    <property type="entry name" value="ABC_transporter-like_ATP-bd"/>
</dbReference>
<dbReference type="Pfam" id="PF00005">
    <property type="entry name" value="ABC_tran"/>
    <property type="match status" value="1"/>
</dbReference>
<keyword evidence="2" id="KW-0547">Nucleotide-binding</keyword>
<dbReference type="PANTHER" id="PTHR42781:SF4">
    <property type="entry name" value="SPERMIDINE_PUTRESCINE IMPORT ATP-BINDING PROTEIN POTA"/>
    <property type="match status" value="1"/>
</dbReference>
<name>A0A4P7UP26_DESDE</name>
<reference evidence="5 6" key="1">
    <citation type="submission" date="2019-02" db="EMBL/GenBank/DDBJ databases">
        <title>Complete Genome Sequence of Desulfovibrio desulfuricans IC1, a Sulfonate Utilizing Anaerobe.</title>
        <authorList>
            <person name="Day L.A."/>
            <person name="De Leon K.B."/>
            <person name="Wall J.D."/>
        </authorList>
    </citation>
    <scope>NUCLEOTIDE SEQUENCE [LARGE SCALE GENOMIC DNA]</scope>
    <source>
        <strain evidence="5 6">IC1</strain>
    </source>
</reference>
<keyword evidence="3 5" id="KW-0067">ATP-binding</keyword>
<dbReference type="SUPFAM" id="SSF52540">
    <property type="entry name" value="P-loop containing nucleoside triphosphate hydrolases"/>
    <property type="match status" value="1"/>
</dbReference>
<accession>A0A4P7UP26</accession>
<dbReference type="PANTHER" id="PTHR42781">
    <property type="entry name" value="SPERMIDINE/PUTRESCINE IMPORT ATP-BINDING PROTEIN POTA"/>
    <property type="match status" value="1"/>
</dbReference>
<feature type="domain" description="ABC transporter" evidence="4">
    <location>
        <begin position="1"/>
        <end position="242"/>
    </location>
</feature>
<dbReference type="InterPro" id="IPR003593">
    <property type="entry name" value="AAA+_ATPase"/>
</dbReference>
<gene>
    <name evidence="5" type="ORF">DDIC_12460</name>
</gene>
<dbReference type="GO" id="GO:0005524">
    <property type="term" value="F:ATP binding"/>
    <property type="evidence" value="ECO:0007669"/>
    <property type="project" value="UniProtKB-KW"/>
</dbReference>
<evidence type="ECO:0000313" key="5">
    <source>
        <dbReference type="EMBL" id="QCC86674.1"/>
    </source>
</evidence>
<evidence type="ECO:0000256" key="3">
    <source>
        <dbReference type="ARBA" id="ARBA00022840"/>
    </source>
</evidence>
<evidence type="ECO:0000256" key="1">
    <source>
        <dbReference type="ARBA" id="ARBA00022448"/>
    </source>
</evidence>
<dbReference type="InterPro" id="IPR017871">
    <property type="entry name" value="ABC_transporter-like_CS"/>
</dbReference>
<dbReference type="RefSeq" id="WP_136400737.1">
    <property type="nucleotide sequence ID" value="NZ_CP036295.1"/>
</dbReference>
<dbReference type="OrthoDB" id="9809450at2"/>
<proteinExistence type="predicted"/>
<dbReference type="InterPro" id="IPR027417">
    <property type="entry name" value="P-loop_NTPase"/>
</dbReference>
<sequence>MISLRLEKKFRNGVTPFTLDVRYDIGDEHKCAVLFGPSGSGKSLTMQCLAGLIRPDAGYIRVGGCTLYDSAQNVSVSVQKRRIGYMFQDYALFPHLNLLQNVAYPRTGCWPWRVCGDERHKAQAMLERLGIGHLAAHLPSQISGGQRQRAALARALNADPLLLLLDEPFSALDPLLRERLRQELLELISDLTIPAVIISHDPDDVDTFAGGLVLYDKGGARTVADYAGLRSGFATAGKCLRYLQEQGGQAEA</sequence>
<evidence type="ECO:0000259" key="4">
    <source>
        <dbReference type="PROSITE" id="PS50893"/>
    </source>
</evidence>
<evidence type="ECO:0000256" key="2">
    <source>
        <dbReference type="ARBA" id="ARBA00022741"/>
    </source>
</evidence>
<evidence type="ECO:0000313" key="6">
    <source>
        <dbReference type="Proteomes" id="UP000297065"/>
    </source>
</evidence>
<dbReference type="PROSITE" id="PS00211">
    <property type="entry name" value="ABC_TRANSPORTER_1"/>
    <property type="match status" value="1"/>
</dbReference>
<dbReference type="Proteomes" id="UP000297065">
    <property type="component" value="Chromosome"/>
</dbReference>
<dbReference type="GO" id="GO:0016887">
    <property type="term" value="F:ATP hydrolysis activity"/>
    <property type="evidence" value="ECO:0007669"/>
    <property type="project" value="InterPro"/>
</dbReference>
<protein>
    <submittedName>
        <fullName evidence="5">ATP-binding cassette domain-containing protein</fullName>
    </submittedName>
</protein>
<dbReference type="AlphaFoldDB" id="A0A4P7UP26"/>
<dbReference type="SMART" id="SM00382">
    <property type="entry name" value="AAA"/>
    <property type="match status" value="1"/>
</dbReference>
<dbReference type="InterPro" id="IPR050093">
    <property type="entry name" value="ABC_SmlMolc_Importer"/>
</dbReference>
<dbReference type="Gene3D" id="3.40.50.300">
    <property type="entry name" value="P-loop containing nucleotide triphosphate hydrolases"/>
    <property type="match status" value="1"/>
</dbReference>